<dbReference type="AlphaFoldDB" id="A0AAW9R7Q2"/>
<dbReference type="GO" id="GO:0005839">
    <property type="term" value="C:proteasome core complex"/>
    <property type="evidence" value="ECO:0007669"/>
    <property type="project" value="InterPro"/>
</dbReference>
<name>A0AAW9R7Q2_9GAMM</name>
<gene>
    <name evidence="1" type="ORF">V3330_06010</name>
</gene>
<dbReference type="Gene3D" id="3.60.20.10">
    <property type="entry name" value="Glutamine Phosphoribosylpyrophosphate, subunit 1, domain 1"/>
    <property type="match status" value="1"/>
</dbReference>
<proteinExistence type="predicted"/>
<comment type="caution">
    <text evidence="1">The sequence shown here is derived from an EMBL/GenBank/DDBJ whole genome shotgun (WGS) entry which is preliminary data.</text>
</comment>
<dbReference type="EMBL" id="JAZHOG010000003">
    <property type="protein sequence ID" value="MEJ8567175.1"/>
    <property type="molecule type" value="Genomic_DNA"/>
</dbReference>
<dbReference type="SUPFAM" id="SSF56235">
    <property type="entry name" value="N-terminal nucleophile aminohydrolases (Ntn hydrolases)"/>
    <property type="match status" value="1"/>
</dbReference>
<evidence type="ECO:0000313" key="1">
    <source>
        <dbReference type="EMBL" id="MEJ8567175.1"/>
    </source>
</evidence>
<dbReference type="InterPro" id="IPR016545">
    <property type="entry name" value="UCP009120_prtse"/>
</dbReference>
<dbReference type="Proteomes" id="UP001359886">
    <property type="component" value="Unassembled WGS sequence"/>
</dbReference>
<organism evidence="1 2">
    <name type="scientific">Elongatibacter sediminis</name>
    <dbReference type="NCBI Taxonomy" id="3119006"/>
    <lineage>
        <taxon>Bacteria</taxon>
        <taxon>Pseudomonadati</taxon>
        <taxon>Pseudomonadota</taxon>
        <taxon>Gammaproteobacteria</taxon>
        <taxon>Chromatiales</taxon>
        <taxon>Wenzhouxiangellaceae</taxon>
        <taxon>Elongatibacter</taxon>
    </lineage>
</organism>
<dbReference type="RefSeq" id="WP_354694490.1">
    <property type="nucleotide sequence ID" value="NZ_JAZHOG010000003.1"/>
</dbReference>
<dbReference type="GO" id="GO:0051603">
    <property type="term" value="P:proteolysis involved in protein catabolic process"/>
    <property type="evidence" value="ECO:0007669"/>
    <property type="project" value="InterPro"/>
</dbReference>
<dbReference type="InterPro" id="IPR001353">
    <property type="entry name" value="Proteasome_sua/b"/>
</dbReference>
<evidence type="ECO:0000313" key="2">
    <source>
        <dbReference type="Proteomes" id="UP001359886"/>
    </source>
</evidence>
<dbReference type="PIRSF" id="PIRSF009120">
    <property type="entry name" value="UCP009120_prtse"/>
    <property type="match status" value="1"/>
</dbReference>
<keyword evidence="2" id="KW-1185">Reference proteome</keyword>
<accession>A0AAW9R7Q2</accession>
<protein>
    <submittedName>
        <fullName evidence="1">Peptidase</fullName>
    </submittedName>
</protein>
<dbReference type="Pfam" id="PF00227">
    <property type="entry name" value="Proteasome"/>
    <property type="match status" value="1"/>
</dbReference>
<reference evidence="1 2" key="1">
    <citation type="submission" date="2024-02" db="EMBL/GenBank/DDBJ databases">
        <title>A novel Wenzhouxiangellaceae bacterium, isolated from coastal sediments.</title>
        <authorList>
            <person name="Du Z.-J."/>
            <person name="Ye Y.-Q."/>
            <person name="Zhang X.-Y."/>
        </authorList>
    </citation>
    <scope>NUCLEOTIDE SEQUENCE [LARGE SCALE GENOMIC DNA]</scope>
    <source>
        <strain evidence="1 2">CH-27</strain>
    </source>
</reference>
<sequence length="254" mass="27824">MTYCLSIRVDQGLVFASDSRTNAGVDQVSTFSKMHTFEIPGERAVCLLTAGNLATTQAVVRQIRRDNEAGTGRCMNTVADMAEAAEYVGELSRAEQRKHASRQREKFNPEASFIVGGQIAGRPHQIYLVYPEGNYIAASVQTPYLQTGELKYGKPILDRVVSEGLSLDVGARAALVSMDSTMRSNATVGPPIELLLYTADSLRFGKRLVLQEDNAYLRELRTAWQEGLKQAFTNLPSLPLSRPAVKLVGPRGDS</sequence>
<dbReference type="InterPro" id="IPR029055">
    <property type="entry name" value="Ntn_hydrolases_N"/>
</dbReference>